<dbReference type="InterPro" id="IPR001712">
    <property type="entry name" value="T3SS_FHIPEP"/>
</dbReference>
<evidence type="ECO:0000256" key="1">
    <source>
        <dbReference type="SAM" id="Phobius"/>
    </source>
</evidence>
<dbReference type="GO" id="GO:0005886">
    <property type="term" value="C:plasma membrane"/>
    <property type="evidence" value="ECO:0007669"/>
    <property type="project" value="TreeGrafter"/>
</dbReference>
<dbReference type="Proteomes" id="UP000278081">
    <property type="component" value="Unassembled WGS sequence"/>
</dbReference>
<name>A0A432P5U9_9HYPH</name>
<sequence length="645" mass="69030">MKVRSSAIAMLVQRTDMLLAVFFATVVTMLVLPLPTIVLDVLIAFNLSFAFVVLITTTYLKSVLEISTFPAVILIGTLFRLALTISSTRLVLADADAGEIIMAFGDFVVSGNVVVGLIIFLIVALVQFIVVTKGAERIAEVGARFTLDAMPGKQLAIDSDLRNGHISTEAAQKRRTRLEQESQFFGAMDGAMRFVKGDAVAGLVIVAVNLIGGLAIGIFQKGLSFAEAAHLYTLLSIGDGLVSQIPSILMAVSAGIVVTRVSDDGNGSLGSDIGRELFREPRALAIAAALTICAGFVPGFPTGVLGAIGLCLAGLAFVVHRRRTGQPAAGTANALESANSYPLDRTKYGDPVVATVSLETLARLEAMRLGEMLDGRIRMAARAVGVSVTVPTFNADPRMAEDLIHLQVENVPAGLINCGPERTAEQIADDIVRIVRRHIGALFSVDDAAQWLGSLEPRLGKLAIDVATQVPLMLTVAVVRRLLDSGVTLSQPRGLLEVMLHAGTDHEPDALAEKARWALSKQIAFGLLDRRGLLPVLVLPSDWEHFIRSYGETGRTADKIEIGEKLRLLAEETRAALADANERGLDPVIVMPGELRLLTQALMIRHNCRIPVLAVEEIDRDITIETVGEVGQLQNAAGSKRRSNS</sequence>
<dbReference type="PIRSF" id="PIRSF005419">
    <property type="entry name" value="FlhA"/>
    <property type="match status" value="1"/>
</dbReference>
<feature type="transmembrane region" description="Helical" evidence="1">
    <location>
        <begin position="281"/>
        <end position="297"/>
    </location>
</feature>
<evidence type="ECO:0000313" key="3">
    <source>
        <dbReference type="Proteomes" id="UP000278081"/>
    </source>
</evidence>
<dbReference type="RefSeq" id="WP_126908277.1">
    <property type="nucleotide sequence ID" value="NZ_ML133752.1"/>
</dbReference>
<dbReference type="Gene3D" id="3.40.50.12790">
    <property type="entry name" value="FHIPEP family, domain 4"/>
    <property type="match status" value="1"/>
</dbReference>
<dbReference type="AlphaFoldDB" id="A0A432P5U9"/>
<dbReference type="PANTHER" id="PTHR30161:SF2">
    <property type="entry name" value="INVASION PROTEIN INVA"/>
    <property type="match status" value="1"/>
</dbReference>
<evidence type="ECO:0000313" key="2">
    <source>
        <dbReference type="EMBL" id="RUM07859.1"/>
    </source>
</evidence>
<feature type="transmembrane region" description="Helical" evidence="1">
    <location>
        <begin position="112"/>
        <end position="131"/>
    </location>
</feature>
<dbReference type="GO" id="GO:0009306">
    <property type="term" value="P:protein secretion"/>
    <property type="evidence" value="ECO:0007669"/>
    <property type="project" value="InterPro"/>
</dbReference>
<dbReference type="PANTHER" id="PTHR30161">
    <property type="entry name" value="FLAGELLAR EXPORT PROTEIN, MEMBRANE FLHA SUBUNIT-RELATED"/>
    <property type="match status" value="1"/>
</dbReference>
<dbReference type="Pfam" id="PF00771">
    <property type="entry name" value="FHIPEP"/>
    <property type="match status" value="2"/>
</dbReference>
<comment type="caution">
    <text evidence="2">The sequence shown here is derived from an EMBL/GenBank/DDBJ whole genome shotgun (WGS) entry which is preliminary data.</text>
</comment>
<dbReference type="PRINTS" id="PR00949">
    <property type="entry name" value="TYPE3IMAPROT"/>
</dbReference>
<dbReference type="GO" id="GO:0044780">
    <property type="term" value="P:bacterial-type flagellum assembly"/>
    <property type="evidence" value="ECO:0007669"/>
    <property type="project" value="TreeGrafter"/>
</dbReference>
<dbReference type="InterPro" id="IPR042196">
    <property type="entry name" value="FHIPEP_4"/>
</dbReference>
<keyword evidence="1" id="KW-0472">Membrane</keyword>
<protein>
    <submittedName>
        <fullName evidence="2">Type III secretion system protein</fullName>
    </submittedName>
</protein>
<proteinExistence type="predicted"/>
<organism evidence="2 3">
    <name type="scientific">Rhizobium chutanense</name>
    <dbReference type="NCBI Taxonomy" id="2035448"/>
    <lineage>
        <taxon>Bacteria</taxon>
        <taxon>Pseudomonadati</taxon>
        <taxon>Pseudomonadota</taxon>
        <taxon>Alphaproteobacteria</taxon>
        <taxon>Hyphomicrobiales</taxon>
        <taxon>Rhizobiaceae</taxon>
        <taxon>Rhizobium/Agrobacterium group</taxon>
        <taxon>Rhizobium</taxon>
    </lineage>
</organism>
<feature type="transmembrane region" description="Helical" evidence="1">
    <location>
        <begin position="43"/>
        <end position="60"/>
    </location>
</feature>
<reference evidence="2 3" key="1">
    <citation type="submission" date="2018-11" db="EMBL/GenBank/DDBJ databases">
        <title>Rhizobium chutanense sp. nov., isolated from root nodules of Phaseolus vulgaris in China.</title>
        <authorList>
            <person name="Huo Y."/>
        </authorList>
    </citation>
    <scope>NUCLEOTIDE SEQUENCE [LARGE SCALE GENOMIC DNA]</scope>
    <source>
        <strain evidence="2 3">C16</strain>
    </source>
</reference>
<feature type="transmembrane region" description="Helical" evidence="1">
    <location>
        <begin position="72"/>
        <end position="92"/>
    </location>
</feature>
<feature type="transmembrane region" description="Helical" evidence="1">
    <location>
        <begin position="240"/>
        <end position="261"/>
    </location>
</feature>
<dbReference type="EMBL" id="RJTJ01000005">
    <property type="protein sequence ID" value="RUM07859.1"/>
    <property type="molecule type" value="Genomic_DNA"/>
</dbReference>
<keyword evidence="1" id="KW-1133">Transmembrane helix</keyword>
<keyword evidence="1" id="KW-0812">Transmembrane</keyword>
<gene>
    <name evidence="2" type="ORF">EFR84_06990</name>
</gene>
<feature type="transmembrane region" description="Helical" evidence="1">
    <location>
        <begin position="199"/>
        <end position="220"/>
    </location>
</feature>
<accession>A0A432P5U9</accession>
<dbReference type="OrthoDB" id="9759185at2"/>